<reference evidence="1" key="1">
    <citation type="submission" date="2022-11" db="EMBL/GenBank/DDBJ databases">
        <authorList>
            <person name="Coimbra C."/>
        </authorList>
    </citation>
    <scope>NUCLEOTIDE SEQUENCE</scope>
    <source>
        <strain evidence="1">Jales19</strain>
    </source>
</reference>
<dbReference type="EMBL" id="JAPFQA010000001">
    <property type="protein sequence ID" value="MCZ8543076.1"/>
    <property type="molecule type" value="Genomic_DNA"/>
</dbReference>
<dbReference type="Proteomes" id="UP001152178">
    <property type="component" value="Unassembled WGS sequence"/>
</dbReference>
<comment type="caution">
    <text evidence="1">The sequence shown here is derived from an EMBL/GenBank/DDBJ whole genome shotgun (WGS) entry which is preliminary data.</text>
</comment>
<organism evidence="1 2">
    <name type="scientific">Mesorhizobium qingshengii</name>
    <dbReference type="NCBI Taxonomy" id="1165689"/>
    <lineage>
        <taxon>Bacteria</taxon>
        <taxon>Pseudomonadati</taxon>
        <taxon>Pseudomonadota</taxon>
        <taxon>Alphaproteobacteria</taxon>
        <taxon>Hyphomicrobiales</taxon>
        <taxon>Phyllobacteriaceae</taxon>
        <taxon>Mesorhizobium</taxon>
    </lineage>
</organism>
<keyword evidence="2" id="KW-1185">Reference proteome</keyword>
<gene>
    <name evidence="1" type="ORF">OOJ09_02700</name>
</gene>
<protein>
    <submittedName>
        <fullName evidence="1">Uncharacterized protein</fullName>
    </submittedName>
</protein>
<accession>A0ABT4QNF6</accession>
<evidence type="ECO:0000313" key="1">
    <source>
        <dbReference type="EMBL" id="MCZ8543076.1"/>
    </source>
</evidence>
<proteinExistence type="predicted"/>
<evidence type="ECO:0000313" key="2">
    <source>
        <dbReference type="Proteomes" id="UP001152178"/>
    </source>
</evidence>
<dbReference type="RefSeq" id="WP_269903701.1">
    <property type="nucleotide sequence ID" value="NZ_JAPFQA010000001.1"/>
</dbReference>
<name>A0ABT4QNF6_9HYPH</name>
<sequence length="149" mass="16828">MAHGYIDSNPTADMSLAKKKERSTLPFASDQLNTVFKSPLFTGCQSGGEWRNVAKPGNVMIRDHRYWVPLVMLYSGARPKLRSSPLSTFAMSTFTGSCTSPRKATATRAHARDVHTSLKRGRVIRPDPIWHRARMINPRPSLCRRHLPR</sequence>